<name>A0ABV5I6W5_9ACTN</name>
<dbReference type="SUPFAM" id="SSF56529">
    <property type="entry name" value="FAH"/>
    <property type="match status" value="1"/>
</dbReference>
<gene>
    <name evidence="4" type="ORF">ACFFV7_03210</name>
</gene>
<dbReference type="RefSeq" id="WP_189645773.1">
    <property type="nucleotide sequence ID" value="NZ_BMRC01000001.1"/>
</dbReference>
<keyword evidence="5" id="KW-1185">Reference proteome</keyword>
<dbReference type="Gene3D" id="3.90.850.10">
    <property type="entry name" value="Fumarylacetoacetase-like, C-terminal domain"/>
    <property type="match status" value="1"/>
</dbReference>
<dbReference type="InterPro" id="IPR011234">
    <property type="entry name" value="Fumarylacetoacetase-like_C"/>
</dbReference>
<dbReference type="PANTHER" id="PTHR42796">
    <property type="entry name" value="FUMARYLACETOACETATE HYDROLASE DOMAIN-CONTAINING PROTEIN 2A-RELATED"/>
    <property type="match status" value="1"/>
</dbReference>
<evidence type="ECO:0000259" key="3">
    <source>
        <dbReference type="Pfam" id="PF01557"/>
    </source>
</evidence>
<evidence type="ECO:0000313" key="5">
    <source>
        <dbReference type="Proteomes" id="UP001589647"/>
    </source>
</evidence>
<comment type="caution">
    <text evidence="4">The sequence shown here is derived from an EMBL/GenBank/DDBJ whole genome shotgun (WGS) entry which is preliminary data.</text>
</comment>
<dbReference type="PANTHER" id="PTHR42796:SF4">
    <property type="entry name" value="FUMARYLACETOACETATE HYDROLASE DOMAIN-CONTAINING PROTEIN 2A"/>
    <property type="match status" value="1"/>
</dbReference>
<accession>A0ABV5I6W5</accession>
<protein>
    <submittedName>
        <fullName evidence="4">Fumarylacetoacetate hydrolase family protein</fullName>
    </submittedName>
</protein>
<comment type="similarity">
    <text evidence="1">Belongs to the FAH family.</text>
</comment>
<dbReference type="EMBL" id="JBHMEI010000001">
    <property type="protein sequence ID" value="MFB9200191.1"/>
    <property type="molecule type" value="Genomic_DNA"/>
</dbReference>
<dbReference type="InterPro" id="IPR051121">
    <property type="entry name" value="FAH"/>
</dbReference>
<sequence length="285" mass="30380">MRLMRIGAPGAERPVVAIDDETYVDVSDVVTDFDGAFFAAGLDTLAATVAERVAAGAARRFAGERVGAPIARPHQILCVGLNYADHAAESGQEPPAEPIVFTKAPNTLVGPDDDVHIPRGSSATDWEVELGVVIGTRAHNLDSDEEARAAIAGYVLVNDVSERDFQFRHGGQWVKGKSAPTFNPCGPWLVTPDEAGDVTSLGMWLDVNGERRQTGSTAHMLFDPVFIVRYLSRFMVLEPGDLINTGTPAGVGMGFDPPVYLKPGDRMELGIDGLGRQTQTAVAAP</sequence>
<dbReference type="InterPro" id="IPR036663">
    <property type="entry name" value="Fumarylacetoacetase_C_sf"/>
</dbReference>
<dbReference type="Pfam" id="PF01557">
    <property type="entry name" value="FAA_hydrolase"/>
    <property type="match status" value="1"/>
</dbReference>
<keyword evidence="2" id="KW-0479">Metal-binding</keyword>
<dbReference type="GO" id="GO:0016787">
    <property type="term" value="F:hydrolase activity"/>
    <property type="evidence" value="ECO:0007669"/>
    <property type="project" value="UniProtKB-KW"/>
</dbReference>
<evidence type="ECO:0000256" key="2">
    <source>
        <dbReference type="ARBA" id="ARBA00022723"/>
    </source>
</evidence>
<evidence type="ECO:0000313" key="4">
    <source>
        <dbReference type="EMBL" id="MFB9200191.1"/>
    </source>
</evidence>
<organism evidence="4 5">
    <name type="scientific">Nonomuraea spiralis</name>
    <dbReference type="NCBI Taxonomy" id="46182"/>
    <lineage>
        <taxon>Bacteria</taxon>
        <taxon>Bacillati</taxon>
        <taxon>Actinomycetota</taxon>
        <taxon>Actinomycetes</taxon>
        <taxon>Streptosporangiales</taxon>
        <taxon>Streptosporangiaceae</taxon>
        <taxon>Nonomuraea</taxon>
    </lineage>
</organism>
<proteinExistence type="inferred from homology"/>
<evidence type="ECO:0000256" key="1">
    <source>
        <dbReference type="ARBA" id="ARBA00010211"/>
    </source>
</evidence>
<reference evidence="4 5" key="1">
    <citation type="submission" date="2024-09" db="EMBL/GenBank/DDBJ databases">
        <authorList>
            <person name="Sun Q."/>
            <person name="Mori K."/>
        </authorList>
    </citation>
    <scope>NUCLEOTIDE SEQUENCE [LARGE SCALE GENOMIC DNA]</scope>
    <source>
        <strain evidence="4 5">CCM 3426</strain>
    </source>
</reference>
<keyword evidence="4" id="KW-0378">Hydrolase</keyword>
<dbReference type="Proteomes" id="UP001589647">
    <property type="component" value="Unassembled WGS sequence"/>
</dbReference>
<feature type="domain" description="Fumarylacetoacetase-like C-terminal" evidence="3">
    <location>
        <begin position="76"/>
        <end position="280"/>
    </location>
</feature>